<keyword evidence="6" id="KW-0812">Transmembrane</keyword>
<dbReference type="Pfam" id="PF00067">
    <property type="entry name" value="p450"/>
    <property type="match status" value="1"/>
</dbReference>
<evidence type="ECO:0000313" key="16">
    <source>
        <dbReference type="EMBL" id="PWZ39624.1"/>
    </source>
</evidence>
<evidence type="ECO:0000313" key="17">
    <source>
        <dbReference type="Proteomes" id="UP000251960"/>
    </source>
</evidence>
<evidence type="ECO:0000256" key="3">
    <source>
        <dbReference type="ARBA" id="ARBA00005179"/>
    </source>
</evidence>
<dbReference type="InterPro" id="IPR017972">
    <property type="entry name" value="Cyt_P450_CS"/>
</dbReference>
<dbReference type="GO" id="GO:0004497">
    <property type="term" value="F:monooxygenase activity"/>
    <property type="evidence" value="ECO:0007669"/>
    <property type="project" value="UniProtKB-KW"/>
</dbReference>
<comment type="caution">
    <text evidence="16">The sequence shown here is derived from an EMBL/GenBank/DDBJ whole genome shotgun (WGS) entry which is preliminary data.</text>
</comment>
<gene>
    <name evidence="16" type="primary">CYP71C2_4</name>
    <name evidence="16" type="ORF">Zm00014a_044224</name>
</gene>
<dbReference type="GO" id="GO:0005506">
    <property type="term" value="F:iron ion binding"/>
    <property type="evidence" value="ECO:0007669"/>
    <property type="project" value="InterPro"/>
</dbReference>
<dbReference type="PRINTS" id="PR00385">
    <property type="entry name" value="P450"/>
</dbReference>
<comment type="subcellular location">
    <subcellularLocation>
        <location evidence="2">Membrane</location>
    </subcellularLocation>
</comment>
<keyword evidence="11 14" id="KW-0503">Monooxygenase</keyword>
<dbReference type="CDD" id="cd11072">
    <property type="entry name" value="CYP71-like"/>
    <property type="match status" value="1"/>
</dbReference>
<dbReference type="Proteomes" id="UP000251960">
    <property type="component" value="Chromosome 2"/>
</dbReference>
<feature type="signal peptide" evidence="15">
    <location>
        <begin position="1"/>
        <end position="36"/>
    </location>
</feature>
<dbReference type="InterPro" id="IPR001128">
    <property type="entry name" value="Cyt_P450"/>
</dbReference>
<comment type="similarity">
    <text evidence="4 14">Belongs to the cytochrome P450 family.</text>
</comment>
<dbReference type="PANTHER" id="PTHR47955:SF14">
    <property type="entry name" value="OS01G0543600 PROTEIN"/>
    <property type="match status" value="1"/>
</dbReference>
<sequence>MANQVQQVFMREMTSPRAWFLLLIPLLLLLVRYSFGAKRERQRQPLVDDDDPLPPSPPALPVLGHLHLVGSLPHLSLWNLARKHGTDLMFLRLGAMPVIVVSSPRAAEAVLRTHDHVFASRPHSLVAEIVLYGPSDVGFAPHGEYWRQARKLVTTHMLSVKKVQALRLAREEEVRVVMAQIGEAAAAGAAVDMSDLLGSFVNDLGCRAVMGKSFRSEGRNKLLRQLLSDTSPLLAGFNVEEFFPFLARFGVLSKMVRAKSERLKRRWDHLLDKLIQDHERDNSDPKDKDADFIHVLLSVRHEYGLSRQQMKGILLDVFFAGIETSSSVLDFTMSELMRRPRLMKKLQAEVDSSVPEGQEAVSEADLALADMTYLRAVVKESLRLHPVAPLLPHFSMAPCSIDGYTVPAGVRVLINALAIGRDARYWEDAEEFVPDRFVGHGSAAHVGFKGNDFQFLPFGSGRRMCAGVNMGIASVELMLANLVRRFDWELPVGKKRGDIGMSEVFGLVVNRKDKLVLVPKLRV</sequence>
<comment type="cofactor">
    <cofactor evidence="1 13">
        <name>heme</name>
        <dbReference type="ChEBI" id="CHEBI:30413"/>
    </cofactor>
</comment>
<dbReference type="InterPro" id="IPR036396">
    <property type="entry name" value="Cyt_P450_sf"/>
</dbReference>
<reference evidence="16 17" key="1">
    <citation type="journal article" date="2018" name="Nat. Genet.">
        <title>Extensive intraspecific gene order and gene structural variations between Mo17 and other maize genomes.</title>
        <authorList>
            <person name="Sun S."/>
            <person name="Zhou Y."/>
            <person name="Chen J."/>
            <person name="Shi J."/>
            <person name="Zhao H."/>
            <person name="Zhao H."/>
            <person name="Song W."/>
            <person name="Zhang M."/>
            <person name="Cui Y."/>
            <person name="Dong X."/>
            <person name="Liu H."/>
            <person name="Ma X."/>
            <person name="Jiao Y."/>
            <person name="Wang B."/>
            <person name="Wei X."/>
            <person name="Stein J.C."/>
            <person name="Glaubitz J.C."/>
            <person name="Lu F."/>
            <person name="Yu G."/>
            <person name="Liang C."/>
            <person name="Fengler K."/>
            <person name="Li B."/>
            <person name="Rafalski A."/>
            <person name="Schnable P.S."/>
            <person name="Ware D.H."/>
            <person name="Buckler E.S."/>
            <person name="Lai J."/>
        </authorList>
    </citation>
    <scope>NUCLEOTIDE SEQUENCE [LARGE SCALE GENOMIC DNA]</scope>
    <source>
        <strain evidence="17">cv. Missouri 17</strain>
        <tissue evidence="16">Seedling</tissue>
    </source>
</reference>
<dbReference type="AlphaFoldDB" id="A0A3L6FZP5"/>
<feature type="chain" id="PRO_5018261016" evidence="15">
    <location>
        <begin position="37"/>
        <end position="523"/>
    </location>
</feature>
<evidence type="ECO:0000256" key="6">
    <source>
        <dbReference type="ARBA" id="ARBA00022692"/>
    </source>
</evidence>
<dbReference type="PRINTS" id="PR00463">
    <property type="entry name" value="EP450I"/>
</dbReference>
<keyword evidence="5 13" id="KW-0349">Heme</keyword>
<accession>A0A3L6FZP5</accession>
<dbReference type="GO" id="GO:0020037">
    <property type="term" value="F:heme binding"/>
    <property type="evidence" value="ECO:0007669"/>
    <property type="project" value="InterPro"/>
</dbReference>
<dbReference type="GO" id="GO:0016020">
    <property type="term" value="C:membrane"/>
    <property type="evidence" value="ECO:0007669"/>
    <property type="project" value="UniProtKB-SubCell"/>
</dbReference>
<keyword evidence="9 14" id="KW-0560">Oxidoreductase</keyword>
<dbReference type="InterPro" id="IPR002401">
    <property type="entry name" value="Cyt_P450_E_grp-I"/>
</dbReference>
<evidence type="ECO:0000256" key="11">
    <source>
        <dbReference type="ARBA" id="ARBA00023033"/>
    </source>
</evidence>
<evidence type="ECO:0000256" key="12">
    <source>
        <dbReference type="ARBA" id="ARBA00023136"/>
    </source>
</evidence>
<evidence type="ECO:0000256" key="10">
    <source>
        <dbReference type="ARBA" id="ARBA00023004"/>
    </source>
</evidence>
<evidence type="ECO:0000256" key="7">
    <source>
        <dbReference type="ARBA" id="ARBA00022723"/>
    </source>
</evidence>
<keyword evidence="12" id="KW-0472">Membrane</keyword>
<evidence type="ECO:0000256" key="5">
    <source>
        <dbReference type="ARBA" id="ARBA00022617"/>
    </source>
</evidence>
<dbReference type="SUPFAM" id="SSF48264">
    <property type="entry name" value="Cytochrome P450"/>
    <property type="match status" value="1"/>
</dbReference>
<name>A0A3L6FZP5_MAIZE</name>
<protein>
    <submittedName>
        <fullName evidence="16">Indolin-2-one monooxygenase</fullName>
    </submittedName>
</protein>
<feature type="binding site" description="axial binding residue" evidence="13">
    <location>
        <position position="465"/>
    </location>
    <ligand>
        <name>heme</name>
        <dbReference type="ChEBI" id="CHEBI:30413"/>
    </ligand>
    <ligandPart>
        <name>Fe</name>
        <dbReference type="ChEBI" id="CHEBI:18248"/>
    </ligandPart>
</feature>
<keyword evidence="15" id="KW-0732">Signal</keyword>
<keyword evidence="8" id="KW-1133">Transmembrane helix</keyword>
<evidence type="ECO:0000256" key="14">
    <source>
        <dbReference type="RuleBase" id="RU000461"/>
    </source>
</evidence>
<evidence type="ECO:0000256" key="9">
    <source>
        <dbReference type="ARBA" id="ARBA00023002"/>
    </source>
</evidence>
<evidence type="ECO:0000256" key="1">
    <source>
        <dbReference type="ARBA" id="ARBA00001971"/>
    </source>
</evidence>
<dbReference type="FunFam" id="1.10.630.10:FF:000055">
    <property type="entry name" value="Cytochrome P450 71A26"/>
    <property type="match status" value="1"/>
</dbReference>
<organism evidence="16 17">
    <name type="scientific">Zea mays</name>
    <name type="common">Maize</name>
    <dbReference type="NCBI Taxonomy" id="4577"/>
    <lineage>
        <taxon>Eukaryota</taxon>
        <taxon>Viridiplantae</taxon>
        <taxon>Streptophyta</taxon>
        <taxon>Embryophyta</taxon>
        <taxon>Tracheophyta</taxon>
        <taxon>Spermatophyta</taxon>
        <taxon>Magnoliopsida</taxon>
        <taxon>Liliopsida</taxon>
        <taxon>Poales</taxon>
        <taxon>Poaceae</taxon>
        <taxon>PACMAD clade</taxon>
        <taxon>Panicoideae</taxon>
        <taxon>Andropogonodae</taxon>
        <taxon>Andropogoneae</taxon>
        <taxon>Tripsacinae</taxon>
        <taxon>Zea</taxon>
    </lineage>
</organism>
<evidence type="ECO:0000256" key="8">
    <source>
        <dbReference type="ARBA" id="ARBA00022989"/>
    </source>
</evidence>
<dbReference type="GO" id="GO:0016705">
    <property type="term" value="F:oxidoreductase activity, acting on paired donors, with incorporation or reduction of molecular oxygen"/>
    <property type="evidence" value="ECO:0007669"/>
    <property type="project" value="InterPro"/>
</dbReference>
<dbReference type="PROSITE" id="PS00086">
    <property type="entry name" value="CYTOCHROME_P450"/>
    <property type="match status" value="1"/>
</dbReference>
<evidence type="ECO:0000256" key="13">
    <source>
        <dbReference type="PIRSR" id="PIRSR602401-1"/>
    </source>
</evidence>
<comment type="pathway">
    <text evidence="3">Secondary metabolite biosynthesis.</text>
</comment>
<keyword evidence="7 13" id="KW-0479">Metal-binding</keyword>
<dbReference type="PANTHER" id="PTHR47955">
    <property type="entry name" value="CYTOCHROME P450 FAMILY 71 PROTEIN"/>
    <property type="match status" value="1"/>
</dbReference>
<proteinExistence type="inferred from homology"/>
<dbReference type="EMBL" id="NCVQ01000003">
    <property type="protein sequence ID" value="PWZ39624.1"/>
    <property type="molecule type" value="Genomic_DNA"/>
</dbReference>
<evidence type="ECO:0000256" key="4">
    <source>
        <dbReference type="ARBA" id="ARBA00010617"/>
    </source>
</evidence>
<evidence type="ECO:0000256" key="15">
    <source>
        <dbReference type="SAM" id="SignalP"/>
    </source>
</evidence>
<keyword evidence="10 13" id="KW-0408">Iron</keyword>
<evidence type="ECO:0000256" key="2">
    <source>
        <dbReference type="ARBA" id="ARBA00004370"/>
    </source>
</evidence>
<dbReference type="ExpressionAtlas" id="A0A3L6FZP5">
    <property type="expression patterns" value="baseline and differential"/>
</dbReference>
<dbReference type="Gene3D" id="1.10.630.10">
    <property type="entry name" value="Cytochrome P450"/>
    <property type="match status" value="1"/>
</dbReference>